<dbReference type="Proteomes" id="UP000223749">
    <property type="component" value="Chromosome"/>
</dbReference>
<dbReference type="RefSeq" id="WP_099437320.1">
    <property type="nucleotide sequence ID" value="NZ_CP024091.1"/>
</dbReference>
<organism evidence="1 2">
    <name type="scientific">Pedobacter ginsengisoli</name>
    <dbReference type="NCBI Taxonomy" id="363852"/>
    <lineage>
        <taxon>Bacteria</taxon>
        <taxon>Pseudomonadati</taxon>
        <taxon>Bacteroidota</taxon>
        <taxon>Sphingobacteriia</taxon>
        <taxon>Sphingobacteriales</taxon>
        <taxon>Sphingobacteriaceae</taxon>
        <taxon>Pedobacter</taxon>
    </lineage>
</organism>
<protein>
    <submittedName>
        <fullName evidence="1">Uncharacterized protein</fullName>
    </submittedName>
</protein>
<proteinExistence type="predicted"/>
<dbReference type="KEGG" id="pgs:CPT03_02250"/>
<name>A0A2D1U192_9SPHI</name>
<evidence type="ECO:0000313" key="2">
    <source>
        <dbReference type="Proteomes" id="UP000223749"/>
    </source>
</evidence>
<keyword evidence="2" id="KW-1185">Reference proteome</keyword>
<reference evidence="1 2" key="1">
    <citation type="submission" date="2017-10" db="EMBL/GenBank/DDBJ databases">
        <title>Whole genome of Pedobacter ginsengisoli T01R-27 isolated from tomato rhizosphere.</title>
        <authorList>
            <person name="Weon H.-Y."/>
            <person name="Lee S.A."/>
            <person name="Sang M.K."/>
            <person name="Song J."/>
        </authorList>
    </citation>
    <scope>NUCLEOTIDE SEQUENCE [LARGE SCALE GENOMIC DNA]</scope>
    <source>
        <strain evidence="1 2">T01R-27</strain>
    </source>
</reference>
<evidence type="ECO:0000313" key="1">
    <source>
        <dbReference type="EMBL" id="ATP55367.1"/>
    </source>
</evidence>
<dbReference type="AlphaFoldDB" id="A0A2D1U192"/>
<accession>A0A2D1U192</accession>
<dbReference type="EMBL" id="CP024091">
    <property type="protein sequence ID" value="ATP55367.1"/>
    <property type="molecule type" value="Genomic_DNA"/>
</dbReference>
<sequence>MNKTLKNESKEFLIDQTLNLLTNNYIYKDIPNKIQGCHYLFMVSKVIDSNLFSNLSLDLLLESLKEAYSEAKLTTTKKKEGLILMVIYIICSSEEEGFCIDIKALYQALNEDFEDLLECDISLSTLYLTLYIGIYSGTPNKIFYERVSKTLENFYPRKAELINIVLFSISLFFYRKVYKDKASNHFERALSEIESLFLIEENTESKILLLCSLWFMRGYATDQLLFDNEIMIKIERLMNMEKLSHSENAYLIKFLYFALNNETNVDQDDLMNYTEAFDDFRLGILAVSKNEFHRFKVGEVILNILTTVVYEEYK</sequence>
<gene>
    <name evidence="1" type="ORF">CPT03_02250</name>
</gene>